<dbReference type="NCBIfam" id="NF004162">
    <property type="entry name" value="PRK05627.1-5"/>
    <property type="match status" value="1"/>
</dbReference>
<keyword evidence="15" id="KW-0511">Multifunctional enzyme</keyword>
<dbReference type="SUPFAM" id="SSF82114">
    <property type="entry name" value="Riboflavin kinase-like"/>
    <property type="match status" value="1"/>
</dbReference>
<keyword evidence="8" id="KW-0288">FMN</keyword>
<dbReference type="NCBIfam" id="TIGR00083">
    <property type="entry name" value="ribF"/>
    <property type="match status" value="1"/>
</dbReference>
<keyword evidence="9" id="KW-0808">Transferase</keyword>
<dbReference type="NCBIfam" id="NF004160">
    <property type="entry name" value="PRK05627.1-3"/>
    <property type="match status" value="1"/>
</dbReference>
<protein>
    <recommendedName>
        <fullName evidence="6">Bifunctional riboflavin kinase/FMN adenylyltransferase</fullName>
        <ecNumber evidence="4">2.7.1.26</ecNumber>
        <ecNumber evidence="5">2.7.7.2</ecNumber>
    </recommendedName>
</protein>
<keyword evidence="7" id="KW-0285">Flavoprotein</keyword>
<name>A0A0F9MV07_9ZZZZ</name>
<dbReference type="PIRSF" id="PIRSF004491">
    <property type="entry name" value="FAD_Synth"/>
    <property type="match status" value="1"/>
</dbReference>
<dbReference type="InterPro" id="IPR015864">
    <property type="entry name" value="FAD_synthase"/>
</dbReference>
<dbReference type="Gene3D" id="3.40.50.620">
    <property type="entry name" value="HUPs"/>
    <property type="match status" value="1"/>
</dbReference>
<keyword evidence="10" id="KW-0548">Nucleotidyltransferase</keyword>
<evidence type="ECO:0000256" key="10">
    <source>
        <dbReference type="ARBA" id="ARBA00022695"/>
    </source>
</evidence>
<dbReference type="Pfam" id="PF06574">
    <property type="entry name" value="FAD_syn"/>
    <property type="match status" value="1"/>
</dbReference>
<dbReference type="SUPFAM" id="SSF52374">
    <property type="entry name" value="Nucleotidylyl transferase"/>
    <property type="match status" value="1"/>
</dbReference>
<dbReference type="GO" id="GO:0006747">
    <property type="term" value="P:FAD biosynthetic process"/>
    <property type="evidence" value="ECO:0007669"/>
    <property type="project" value="UniProtKB-UniPathway"/>
</dbReference>
<accession>A0A0F9MV07</accession>
<evidence type="ECO:0000256" key="15">
    <source>
        <dbReference type="ARBA" id="ARBA00023268"/>
    </source>
</evidence>
<evidence type="ECO:0000256" key="7">
    <source>
        <dbReference type="ARBA" id="ARBA00022630"/>
    </source>
</evidence>
<reference evidence="17" key="1">
    <citation type="journal article" date="2015" name="Nature">
        <title>Complex archaea that bridge the gap between prokaryotes and eukaryotes.</title>
        <authorList>
            <person name="Spang A."/>
            <person name="Saw J.H."/>
            <person name="Jorgensen S.L."/>
            <person name="Zaremba-Niedzwiedzka K."/>
            <person name="Martijn J."/>
            <person name="Lind A.E."/>
            <person name="van Eijk R."/>
            <person name="Schleper C."/>
            <person name="Guy L."/>
            <person name="Ettema T.J."/>
        </authorList>
    </citation>
    <scope>NUCLEOTIDE SEQUENCE</scope>
</reference>
<evidence type="ECO:0000256" key="1">
    <source>
        <dbReference type="ARBA" id="ARBA00004726"/>
    </source>
</evidence>
<evidence type="ECO:0000256" key="13">
    <source>
        <dbReference type="ARBA" id="ARBA00022827"/>
    </source>
</evidence>
<evidence type="ECO:0000256" key="12">
    <source>
        <dbReference type="ARBA" id="ARBA00022777"/>
    </source>
</evidence>
<evidence type="ECO:0000256" key="14">
    <source>
        <dbReference type="ARBA" id="ARBA00022840"/>
    </source>
</evidence>
<keyword evidence="14" id="KW-0067">ATP-binding</keyword>
<comment type="similarity">
    <text evidence="3">Belongs to the RibF family.</text>
</comment>
<dbReference type="PANTHER" id="PTHR22749">
    <property type="entry name" value="RIBOFLAVIN KINASE/FMN ADENYLYLTRANSFERASE"/>
    <property type="match status" value="1"/>
</dbReference>
<dbReference type="GO" id="GO:0009398">
    <property type="term" value="P:FMN biosynthetic process"/>
    <property type="evidence" value="ECO:0007669"/>
    <property type="project" value="UniProtKB-UniPathway"/>
</dbReference>
<dbReference type="GO" id="GO:0008531">
    <property type="term" value="F:riboflavin kinase activity"/>
    <property type="evidence" value="ECO:0007669"/>
    <property type="project" value="UniProtKB-EC"/>
</dbReference>
<dbReference type="PANTHER" id="PTHR22749:SF6">
    <property type="entry name" value="RIBOFLAVIN KINASE"/>
    <property type="match status" value="1"/>
</dbReference>
<dbReference type="GO" id="GO:0005524">
    <property type="term" value="F:ATP binding"/>
    <property type="evidence" value="ECO:0007669"/>
    <property type="project" value="UniProtKB-KW"/>
</dbReference>
<evidence type="ECO:0000256" key="9">
    <source>
        <dbReference type="ARBA" id="ARBA00022679"/>
    </source>
</evidence>
<dbReference type="GO" id="GO:0003919">
    <property type="term" value="F:FMN adenylyltransferase activity"/>
    <property type="evidence" value="ECO:0007669"/>
    <property type="project" value="UniProtKB-EC"/>
</dbReference>
<evidence type="ECO:0000256" key="3">
    <source>
        <dbReference type="ARBA" id="ARBA00010214"/>
    </source>
</evidence>
<dbReference type="GO" id="GO:0009231">
    <property type="term" value="P:riboflavin biosynthetic process"/>
    <property type="evidence" value="ECO:0007669"/>
    <property type="project" value="InterPro"/>
</dbReference>
<evidence type="ECO:0000256" key="8">
    <source>
        <dbReference type="ARBA" id="ARBA00022643"/>
    </source>
</evidence>
<evidence type="ECO:0000256" key="5">
    <source>
        <dbReference type="ARBA" id="ARBA00012393"/>
    </source>
</evidence>
<comment type="pathway">
    <text evidence="1">Cofactor biosynthesis; FAD biosynthesis; FAD from FMN: step 1/1.</text>
</comment>
<keyword evidence="13" id="KW-0274">FAD</keyword>
<dbReference type="InterPro" id="IPR002606">
    <property type="entry name" value="Riboflavin_kinase_bac"/>
</dbReference>
<dbReference type="Pfam" id="PF01687">
    <property type="entry name" value="Flavokinase"/>
    <property type="match status" value="1"/>
</dbReference>
<evidence type="ECO:0000256" key="6">
    <source>
        <dbReference type="ARBA" id="ARBA00018483"/>
    </source>
</evidence>
<sequence>MKIIEGLKNLSRQQKKSVVAIGVFDGVHVGHRKIISAAVKKARKSGRNSVVITFDPHPLDVLRPKNHPTRLTGLTLKTHLIENLGVDMFLIIKFNKTFAKMSAKKFVDDVLVDKFRVQNVVVGENFRFGAGAKGDIKYLEEAGTKQNFDVEEVPLIKTAGGQKISSTRIRNLLRDGDLKSAQEILGHPVFISGVVIEGKGYGSQTGFHTANIETEDKASVPKEGVYTGFTMIGKKRHESVMNIGPSPTFNIKKKRIEVHILEYNKPLYNNTLEIELIARLRDIKRFKDVKALSIQIKDDIDKARSILAKA</sequence>
<dbReference type="FunFam" id="3.40.50.620:FF:000021">
    <property type="entry name" value="Riboflavin biosynthesis protein"/>
    <property type="match status" value="1"/>
</dbReference>
<dbReference type="AlphaFoldDB" id="A0A0F9MV07"/>
<dbReference type="EC" id="2.7.7.2" evidence="5"/>
<dbReference type="UniPathway" id="UPA00277">
    <property type="reaction ID" value="UER00407"/>
</dbReference>
<dbReference type="InterPro" id="IPR023465">
    <property type="entry name" value="Riboflavin_kinase_dom_sf"/>
</dbReference>
<feature type="domain" description="Riboflavin kinase" evidence="16">
    <location>
        <begin position="184"/>
        <end position="308"/>
    </location>
</feature>
<keyword evidence="11" id="KW-0547">Nucleotide-binding</keyword>
<dbReference type="CDD" id="cd02064">
    <property type="entry name" value="FAD_synthetase_N"/>
    <property type="match status" value="1"/>
</dbReference>
<comment type="pathway">
    <text evidence="2">Cofactor biosynthesis; FMN biosynthesis; FMN from riboflavin (ATP route): step 1/1.</text>
</comment>
<dbReference type="InterPro" id="IPR023468">
    <property type="entry name" value="Riboflavin_kinase"/>
</dbReference>
<gene>
    <name evidence="17" type="ORF">LCGC14_1029590</name>
</gene>
<dbReference type="InterPro" id="IPR014729">
    <property type="entry name" value="Rossmann-like_a/b/a_fold"/>
</dbReference>
<proteinExistence type="inferred from homology"/>
<dbReference type="EMBL" id="LAZR01004170">
    <property type="protein sequence ID" value="KKN11135.1"/>
    <property type="molecule type" value="Genomic_DNA"/>
</dbReference>
<evidence type="ECO:0000256" key="11">
    <source>
        <dbReference type="ARBA" id="ARBA00022741"/>
    </source>
</evidence>
<evidence type="ECO:0000259" key="16">
    <source>
        <dbReference type="SMART" id="SM00904"/>
    </source>
</evidence>
<dbReference type="Gene3D" id="2.40.30.30">
    <property type="entry name" value="Riboflavin kinase-like"/>
    <property type="match status" value="1"/>
</dbReference>
<dbReference type="EC" id="2.7.1.26" evidence="4"/>
<dbReference type="UniPathway" id="UPA00276">
    <property type="reaction ID" value="UER00406"/>
</dbReference>
<dbReference type="SMART" id="SM00904">
    <property type="entry name" value="Flavokinase"/>
    <property type="match status" value="1"/>
</dbReference>
<dbReference type="InterPro" id="IPR015865">
    <property type="entry name" value="Riboflavin_kinase_bac/euk"/>
</dbReference>
<evidence type="ECO:0000313" key="17">
    <source>
        <dbReference type="EMBL" id="KKN11135.1"/>
    </source>
</evidence>
<evidence type="ECO:0000256" key="2">
    <source>
        <dbReference type="ARBA" id="ARBA00005201"/>
    </source>
</evidence>
<evidence type="ECO:0000256" key="4">
    <source>
        <dbReference type="ARBA" id="ARBA00012105"/>
    </source>
</evidence>
<comment type="caution">
    <text evidence="17">The sequence shown here is derived from an EMBL/GenBank/DDBJ whole genome shotgun (WGS) entry which is preliminary data.</text>
</comment>
<keyword evidence="12" id="KW-0418">Kinase</keyword>
<organism evidence="17">
    <name type="scientific">marine sediment metagenome</name>
    <dbReference type="NCBI Taxonomy" id="412755"/>
    <lineage>
        <taxon>unclassified sequences</taxon>
        <taxon>metagenomes</taxon>
        <taxon>ecological metagenomes</taxon>
    </lineage>
</organism>